<gene>
    <name evidence="3" type="primary">BnaCnng57430D</name>
    <name evidence="2" type="ORF">DARMORV10_C04P30260.1</name>
    <name evidence="3" type="ORF">GSBRNA2T00069177001</name>
</gene>
<reference evidence="3" key="2">
    <citation type="submission" date="2014-06" db="EMBL/GenBank/DDBJ databases">
        <authorList>
            <person name="Genoscope - CEA"/>
        </authorList>
    </citation>
    <scope>NUCLEOTIDE SEQUENCE</scope>
</reference>
<dbReference type="Proteomes" id="UP000028999">
    <property type="component" value="Unassembled WGS sequence"/>
</dbReference>
<evidence type="ECO:0000256" key="1">
    <source>
        <dbReference type="SAM" id="Phobius"/>
    </source>
</evidence>
<evidence type="ECO:0000313" key="3">
    <source>
        <dbReference type="EMBL" id="CDY68062.1"/>
    </source>
</evidence>
<keyword evidence="1" id="KW-0812">Transmembrane</keyword>
<keyword evidence="4" id="KW-1185">Reference proteome</keyword>
<evidence type="ECO:0000313" key="2">
    <source>
        <dbReference type="EMBL" id="CAF1842326.1"/>
    </source>
</evidence>
<dbReference type="Proteomes" id="UP001295469">
    <property type="component" value="Chromosome C04"/>
</dbReference>
<dbReference type="Gramene" id="CDY68062">
    <property type="protein sequence ID" value="CDY68062"/>
    <property type="gene ID" value="GSBRNA2T00069177001"/>
</dbReference>
<proteinExistence type="predicted"/>
<name>A0A078JRK3_BRANA</name>
<accession>A0A078JRK3</accession>
<dbReference type="OMA" id="WFISVEG"/>
<dbReference type="AlphaFoldDB" id="A0A078JRK3"/>
<reference evidence="2" key="3">
    <citation type="submission" date="2021-01" db="EMBL/GenBank/DDBJ databases">
        <authorList>
            <consortium name="Genoscope - CEA"/>
            <person name="William W."/>
        </authorList>
    </citation>
    <scope>NUCLEOTIDE SEQUENCE</scope>
</reference>
<dbReference type="PaxDb" id="3708-A0A078JRK3"/>
<reference evidence="3 4" key="1">
    <citation type="journal article" date="2014" name="Science">
        <title>Plant genetics. Early allopolyploid evolution in the post-Neolithic Brassica napus oilseed genome.</title>
        <authorList>
            <person name="Chalhoub B."/>
            <person name="Denoeud F."/>
            <person name="Liu S."/>
            <person name="Parkin I.A."/>
            <person name="Tang H."/>
            <person name="Wang X."/>
            <person name="Chiquet J."/>
            <person name="Belcram H."/>
            <person name="Tong C."/>
            <person name="Samans B."/>
            <person name="Correa M."/>
            <person name="Da Silva C."/>
            <person name="Just J."/>
            <person name="Falentin C."/>
            <person name="Koh C.S."/>
            <person name="Le Clainche I."/>
            <person name="Bernard M."/>
            <person name="Bento P."/>
            <person name="Noel B."/>
            <person name="Labadie K."/>
            <person name="Alberti A."/>
            <person name="Charles M."/>
            <person name="Arnaud D."/>
            <person name="Guo H."/>
            <person name="Daviaud C."/>
            <person name="Alamery S."/>
            <person name="Jabbari K."/>
            <person name="Zhao M."/>
            <person name="Edger P.P."/>
            <person name="Chelaifa H."/>
            <person name="Tack D."/>
            <person name="Lassalle G."/>
            <person name="Mestiri I."/>
            <person name="Schnel N."/>
            <person name="Le Paslier M.C."/>
            <person name="Fan G."/>
            <person name="Renault V."/>
            <person name="Bayer P.E."/>
            <person name="Golicz A.A."/>
            <person name="Manoli S."/>
            <person name="Lee T.H."/>
            <person name="Thi V.H."/>
            <person name="Chalabi S."/>
            <person name="Hu Q."/>
            <person name="Fan C."/>
            <person name="Tollenaere R."/>
            <person name="Lu Y."/>
            <person name="Battail C."/>
            <person name="Shen J."/>
            <person name="Sidebottom C.H."/>
            <person name="Wang X."/>
            <person name="Canaguier A."/>
            <person name="Chauveau A."/>
            <person name="Berard A."/>
            <person name="Deniot G."/>
            <person name="Guan M."/>
            <person name="Liu Z."/>
            <person name="Sun F."/>
            <person name="Lim Y.P."/>
            <person name="Lyons E."/>
            <person name="Town C.D."/>
            <person name="Bancroft I."/>
            <person name="Wang X."/>
            <person name="Meng J."/>
            <person name="Ma J."/>
            <person name="Pires J.C."/>
            <person name="King G.J."/>
            <person name="Brunel D."/>
            <person name="Delourme R."/>
            <person name="Renard M."/>
            <person name="Aury J.M."/>
            <person name="Adams K.L."/>
            <person name="Batley J."/>
            <person name="Snowdon R.J."/>
            <person name="Tost J."/>
            <person name="Edwards D."/>
            <person name="Zhou Y."/>
            <person name="Hua W."/>
            <person name="Sharpe A.G."/>
            <person name="Paterson A.H."/>
            <person name="Guan C."/>
            <person name="Wincker P."/>
        </authorList>
    </citation>
    <scope>NUCLEOTIDE SEQUENCE [LARGE SCALE GENOMIC DNA]</scope>
    <source>
        <strain evidence="4">cv. Darmor-bzh</strain>
    </source>
</reference>
<sequence length="53" mass="5995">MANFRATVDDGTVLVAKISKLKARFSLFLSLDSLYPLVTKLQLFFWFISVEGP</sequence>
<keyword evidence="1" id="KW-0472">Membrane</keyword>
<feature type="transmembrane region" description="Helical" evidence="1">
    <location>
        <begin position="27"/>
        <end position="48"/>
    </location>
</feature>
<organism evidence="3 4">
    <name type="scientific">Brassica napus</name>
    <name type="common">Rape</name>
    <dbReference type="NCBI Taxonomy" id="3708"/>
    <lineage>
        <taxon>Eukaryota</taxon>
        <taxon>Viridiplantae</taxon>
        <taxon>Streptophyta</taxon>
        <taxon>Embryophyta</taxon>
        <taxon>Tracheophyta</taxon>
        <taxon>Spermatophyta</taxon>
        <taxon>Magnoliopsida</taxon>
        <taxon>eudicotyledons</taxon>
        <taxon>Gunneridae</taxon>
        <taxon>Pentapetalae</taxon>
        <taxon>rosids</taxon>
        <taxon>malvids</taxon>
        <taxon>Brassicales</taxon>
        <taxon>Brassicaceae</taxon>
        <taxon>Brassiceae</taxon>
        <taxon>Brassica</taxon>
    </lineage>
</organism>
<dbReference type="EMBL" id="LK036811">
    <property type="protein sequence ID" value="CDY68062.1"/>
    <property type="molecule type" value="Genomic_DNA"/>
</dbReference>
<evidence type="ECO:0000313" key="4">
    <source>
        <dbReference type="Proteomes" id="UP000028999"/>
    </source>
</evidence>
<dbReference type="EMBL" id="HG994368">
    <property type="protein sequence ID" value="CAF1842326.1"/>
    <property type="molecule type" value="Genomic_DNA"/>
</dbReference>
<protein>
    <submittedName>
        <fullName evidence="2">(rape) hypothetical protein</fullName>
    </submittedName>
    <submittedName>
        <fullName evidence="3">BnaCnng57430D protein</fullName>
    </submittedName>
</protein>
<keyword evidence="1" id="KW-1133">Transmembrane helix</keyword>